<keyword evidence="2" id="KW-1185">Reference proteome</keyword>
<evidence type="ECO:0000313" key="2">
    <source>
        <dbReference type="Proteomes" id="UP001595765"/>
    </source>
</evidence>
<comment type="caution">
    <text evidence="1">The sequence shown here is derived from an EMBL/GenBank/DDBJ whole genome shotgun (WGS) entry which is preliminary data.</text>
</comment>
<reference evidence="2" key="1">
    <citation type="journal article" date="2019" name="Int. J. Syst. Evol. Microbiol.">
        <title>The Global Catalogue of Microorganisms (GCM) 10K type strain sequencing project: providing services to taxonomists for standard genome sequencing and annotation.</title>
        <authorList>
            <consortium name="The Broad Institute Genomics Platform"/>
            <consortium name="The Broad Institute Genome Sequencing Center for Infectious Disease"/>
            <person name="Wu L."/>
            <person name="Ma J."/>
        </authorList>
    </citation>
    <scope>NUCLEOTIDE SEQUENCE [LARGE SCALE GENOMIC DNA]</scope>
    <source>
        <strain evidence="2">CGMCC 4.7237</strain>
    </source>
</reference>
<dbReference type="EMBL" id="JBHSBB010000011">
    <property type="protein sequence ID" value="MFC4033202.1"/>
    <property type="molecule type" value="Genomic_DNA"/>
</dbReference>
<evidence type="ECO:0008006" key="3">
    <source>
        <dbReference type="Google" id="ProtNLM"/>
    </source>
</evidence>
<dbReference type="RefSeq" id="WP_386430298.1">
    <property type="nucleotide sequence ID" value="NZ_JBHSBB010000011.1"/>
</dbReference>
<proteinExistence type="predicted"/>
<evidence type="ECO:0000313" key="1">
    <source>
        <dbReference type="EMBL" id="MFC4033202.1"/>
    </source>
</evidence>
<dbReference type="Proteomes" id="UP001595765">
    <property type="component" value="Unassembled WGS sequence"/>
</dbReference>
<name>A0ABV8HMF8_9ACTN</name>
<protein>
    <recommendedName>
        <fullName evidence="3">Transport-associated OB type 2 domain-containing protein</fullName>
    </recommendedName>
</protein>
<accession>A0ABV8HMF8</accession>
<gene>
    <name evidence="1" type="ORF">ACFO3J_17145</name>
</gene>
<organism evidence="1 2">
    <name type="scientific">Streptomyces polygonati</name>
    <dbReference type="NCBI Taxonomy" id="1617087"/>
    <lineage>
        <taxon>Bacteria</taxon>
        <taxon>Bacillati</taxon>
        <taxon>Actinomycetota</taxon>
        <taxon>Actinomycetes</taxon>
        <taxon>Kitasatosporales</taxon>
        <taxon>Streptomycetaceae</taxon>
        <taxon>Streptomyces</taxon>
    </lineage>
</organism>
<sequence length="78" mass="8309">MNFEPNAQAVAARDLNGSLIGETFAYRTSEGVPVFGRIAFAEVGPSKVLVTLDGVLHEGSSVVLTLAPDDELWFSRTA</sequence>